<proteinExistence type="predicted"/>
<dbReference type="Proteomes" id="UP001154312">
    <property type="component" value="Unassembled WGS sequence"/>
</dbReference>
<keyword evidence="4" id="KW-1185">Reference proteome</keyword>
<dbReference type="SUPFAM" id="SSF54637">
    <property type="entry name" value="Thioesterase/thiol ester dehydrase-isomerase"/>
    <property type="match status" value="1"/>
</dbReference>
<protein>
    <submittedName>
        <fullName evidence="3">Hotdog fold thioesterase</fullName>
    </submittedName>
</protein>
<dbReference type="AlphaFoldDB" id="A0A9X4JV56"/>
<accession>A0A9X4JV56</accession>
<organism evidence="3 4">
    <name type="scientific">Pelotomaculum isophthalicicum JI</name>
    <dbReference type="NCBI Taxonomy" id="947010"/>
    <lineage>
        <taxon>Bacteria</taxon>
        <taxon>Bacillati</taxon>
        <taxon>Bacillota</taxon>
        <taxon>Clostridia</taxon>
        <taxon>Eubacteriales</taxon>
        <taxon>Desulfotomaculaceae</taxon>
        <taxon>Pelotomaculum</taxon>
    </lineage>
</organism>
<evidence type="ECO:0000259" key="2">
    <source>
        <dbReference type="Pfam" id="PF03061"/>
    </source>
</evidence>
<sequence>MPDMEKIKKKISTDPFARMLGVRFDELGEGYVKLSMQVRDDMLNFNGSMHGGVIFSLADIAFSAASNSHGTVAVALHADITYLKAVPPGSTLVATGVEKNKTRRTGLYSITIDDADGNHIAVFQGVVYRIDQPLF</sequence>
<dbReference type="InterPro" id="IPR003736">
    <property type="entry name" value="PAAI_dom"/>
</dbReference>
<keyword evidence="1" id="KW-0378">Hydrolase</keyword>
<dbReference type="CDD" id="cd03443">
    <property type="entry name" value="PaaI_thioesterase"/>
    <property type="match status" value="1"/>
</dbReference>
<evidence type="ECO:0000313" key="4">
    <source>
        <dbReference type="Proteomes" id="UP001154312"/>
    </source>
</evidence>
<dbReference type="Pfam" id="PF03061">
    <property type="entry name" value="4HBT"/>
    <property type="match status" value="1"/>
</dbReference>
<dbReference type="InterPro" id="IPR006683">
    <property type="entry name" value="Thioestr_dom"/>
</dbReference>
<comment type="caution">
    <text evidence="3">The sequence shown here is derived from an EMBL/GenBank/DDBJ whole genome shotgun (WGS) entry which is preliminary data.</text>
</comment>
<dbReference type="Gene3D" id="3.10.129.10">
    <property type="entry name" value="Hotdog Thioesterase"/>
    <property type="match status" value="1"/>
</dbReference>
<name>A0A9X4JV56_9FIRM</name>
<dbReference type="EMBL" id="JAKOAV010000006">
    <property type="protein sequence ID" value="MDF9407706.1"/>
    <property type="molecule type" value="Genomic_DNA"/>
</dbReference>
<dbReference type="PANTHER" id="PTHR42856">
    <property type="entry name" value="ACYL-COENZYME A THIOESTERASE PAAI"/>
    <property type="match status" value="1"/>
</dbReference>
<reference evidence="3" key="1">
    <citation type="submission" date="2022-02" db="EMBL/GenBank/DDBJ databases">
        <authorList>
            <person name="Leng L."/>
        </authorList>
    </citation>
    <scope>NUCLEOTIDE SEQUENCE</scope>
    <source>
        <strain evidence="3">JI</strain>
    </source>
</reference>
<evidence type="ECO:0000313" key="3">
    <source>
        <dbReference type="EMBL" id="MDF9407706.1"/>
    </source>
</evidence>
<dbReference type="InterPro" id="IPR029069">
    <property type="entry name" value="HotDog_dom_sf"/>
</dbReference>
<evidence type="ECO:0000256" key="1">
    <source>
        <dbReference type="ARBA" id="ARBA00022801"/>
    </source>
</evidence>
<feature type="domain" description="Thioesterase" evidence="2">
    <location>
        <begin position="46"/>
        <end position="118"/>
    </location>
</feature>
<dbReference type="NCBIfam" id="TIGR00369">
    <property type="entry name" value="unchar_dom_1"/>
    <property type="match status" value="1"/>
</dbReference>
<dbReference type="InterPro" id="IPR052723">
    <property type="entry name" value="Acyl-CoA_thioesterase_PaaI"/>
</dbReference>
<dbReference type="RefSeq" id="WP_277442944.1">
    <property type="nucleotide sequence ID" value="NZ_JAKOAV010000006.1"/>
</dbReference>
<gene>
    <name evidence="3" type="ORF">L7E55_04920</name>
</gene>
<dbReference type="GO" id="GO:0016289">
    <property type="term" value="F:acyl-CoA hydrolase activity"/>
    <property type="evidence" value="ECO:0007669"/>
    <property type="project" value="TreeGrafter"/>
</dbReference>
<dbReference type="PANTHER" id="PTHR42856:SF1">
    <property type="entry name" value="ACYL-COENZYME A THIOESTERASE PAAI"/>
    <property type="match status" value="1"/>
</dbReference>